<reference evidence="1" key="1">
    <citation type="submission" date="2020-08" db="EMBL/GenBank/DDBJ databases">
        <title>Multicomponent nature underlies the extraordinary mechanical properties of spider dragline silk.</title>
        <authorList>
            <person name="Kono N."/>
            <person name="Nakamura H."/>
            <person name="Mori M."/>
            <person name="Yoshida Y."/>
            <person name="Ohtoshi R."/>
            <person name="Malay A.D."/>
            <person name="Moran D.A.P."/>
            <person name="Tomita M."/>
            <person name="Numata K."/>
            <person name="Arakawa K."/>
        </authorList>
    </citation>
    <scope>NUCLEOTIDE SEQUENCE</scope>
</reference>
<evidence type="ECO:0000313" key="1">
    <source>
        <dbReference type="EMBL" id="GFY36334.1"/>
    </source>
</evidence>
<keyword evidence="2" id="KW-1185">Reference proteome</keyword>
<evidence type="ECO:0000313" key="2">
    <source>
        <dbReference type="Proteomes" id="UP000887159"/>
    </source>
</evidence>
<dbReference type="Proteomes" id="UP000887159">
    <property type="component" value="Unassembled WGS sequence"/>
</dbReference>
<gene>
    <name evidence="1" type="ORF">TNCV_3450371</name>
</gene>
<comment type="caution">
    <text evidence="1">The sequence shown here is derived from an EMBL/GenBank/DDBJ whole genome shotgun (WGS) entry which is preliminary data.</text>
</comment>
<organism evidence="1 2">
    <name type="scientific">Trichonephila clavipes</name>
    <name type="common">Golden silk orbweaver</name>
    <name type="synonym">Nephila clavipes</name>
    <dbReference type="NCBI Taxonomy" id="2585209"/>
    <lineage>
        <taxon>Eukaryota</taxon>
        <taxon>Metazoa</taxon>
        <taxon>Ecdysozoa</taxon>
        <taxon>Arthropoda</taxon>
        <taxon>Chelicerata</taxon>
        <taxon>Arachnida</taxon>
        <taxon>Araneae</taxon>
        <taxon>Araneomorphae</taxon>
        <taxon>Entelegynae</taxon>
        <taxon>Araneoidea</taxon>
        <taxon>Nephilidae</taxon>
        <taxon>Trichonephila</taxon>
    </lineage>
</organism>
<dbReference type="AlphaFoldDB" id="A0A8X7BN84"/>
<dbReference type="EMBL" id="BMAU01021436">
    <property type="protein sequence ID" value="GFY36334.1"/>
    <property type="molecule type" value="Genomic_DNA"/>
</dbReference>
<sequence>MLTSFLPHWPPQTFHISLIQASLPYRAVWMHLVVKLFMMYRLTNPSPSNHHALRKIVSLLKLFPLEASWYSLKFYVSIETRQNLYDDFPQATELA</sequence>
<accession>A0A8X7BN84</accession>
<name>A0A8X7BN84_TRICX</name>
<proteinExistence type="predicted"/>
<protein>
    <submittedName>
        <fullName evidence="1">Uncharacterized protein</fullName>
    </submittedName>
</protein>